<feature type="transmembrane region" description="Helical" evidence="9">
    <location>
        <begin position="113"/>
        <end position="132"/>
    </location>
</feature>
<evidence type="ECO:0000256" key="8">
    <source>
        <dbReference type="SAM" id="MobiDB-lite"/>
    </source>
</evidence>
<feature type="compositionally biased region" description="Acidic residues" evidence="8">
    <location>
        <begin position="252"/>
        <end position="261"/>
    </location>
</feature>
<feature type="transmembrane region" description="Helical" evidence="9">
    <location>
        <begin position="144"/>
        <end position="162"/>
    </location>
</feature>
<dbReference type="Proteomes" id="UP001323798">
    <property type="component" value="Chromosome"/>
</dbReference>
<evidence type="ECO:0000313" key="12">
    <source>
        <dbReference type="Proteomes" id="UP001323798"/>
    </source>
</evidence>
<evidence type="ECO:0000256" key="3">
    <source>
        <dbReference type="ARBA" id="ARBA00022692"/>
    </source>
</evidence>
<dbReference type="InterPro" id="IPR028325">
    <property type="entry name" value="VG_K_chnl"/>
</dbReference>
<dbReference type="Gene3D" id="1.10.287.70">
    <property type="match status" value="1"/>
</dbReference>
<feature type="transmembrane region" description="Helical" evidence="9">
    <location>
        <begin position="174"/>
        <end position="199"/>
    </location>
</feature>
<keyword evidence="6 9" id="KW-0472">Membrane</keyword>
<dbReference type="RefSeq" id="WP_320942856.1">
    <property type="nucleotide sequence ID" value="NZ_BAABEU010000003.1"/>
</dbReference>
<dbReference type="Gene3D" id="1.20.120.350">
    <property type="entry name" value="Voltage-gated potassium channels. Chain C"/>
    <property type="match status" value="1"/>
</dbReference>
<dbReference type="SUPFAM" id="SSF81324">
    <property type="entry name" value="Voltage-gated potassium channels"/>
    <property type="match status" value="1"/>
</dbReference>
<comment type="subcellular location">
    <subcellularLocation>
        <location evidence="1">Membrane</location>
        <topology evidence="1">Multi-pass membrane protein</topology>
    </subcellularLocation>
</comment>
<evidence type="ECO:0000256" key="2">
    <source>
        <dbReference type="ARBA" id="ARBA00022448"/>
    </source>
</evidence>
<keyword evidence="4 9" id="KW-1133">Transmembrane helix</keyword>
<evidence type="ECO:0000259" key="10">
    <source>
        <dbReference type="Pfam" id="PF07885"/>
    </source>
</evidence>
<dbReference type="Gene3D" id="1.20.5.110">
    <property type="match status" value="1"/>
</dbReference>
<organism evidence="11 12">
    <name type="scientific">Microbacterium rhizosphaerae</name>
    <dbReference type="NCBI Taxonomy" id="1678237"/>
    <lineage>
        <taxon>Bacteria</taxon>
        <taxon>Bacillati</taxon>
        <taxon>Actinomycetota</taxon>
        <taxon>Actinomycetes</taxon>
        <taxon>Micrococcales</taxon>
        <taxon>Microbacteriaceae</taxon>
        <taxon>Microbacterium</taxon>
    </lineage>
</organism>
<evidence type="ECO:0000256" key="5">
    <source>
        <dbReference type="ARBA" id="ARBA00023065"/>
    </source>
</evidence>
<evidence type="ECO:0000256" key="9">
    <source>
        <dbReference type="SAM" id="Phobius"/>
    </source>
</evidence>
<accession>A0ABZ0SM03</accession>
<dbReference type="InterPro" id="IPR013099">
    <property type="entry name" value="K_chnl_dom"/>
</dbReference>
<gene>
    <name evidence="11" type="ORF">SM116_02325</name>
</gene>
<evidence type="ECO:0000256" key="1">
    <source>
        <dbReference type="ARBA" id="ARBA00004141"/>
    </source>
</evidence>
<keyword evidence="12" id="KW-1185">Reference proteome</keyword>
<dbReference type="EMBL" id="CP139368">
    <property type="protein sequence ID" value="WPR90143.1"/>
    <property type="molecule type" value="Genomic_DNA"/>
</dbReference>
<evidence type="ECO:0000256" key="4">
    <source>
        <dbReference type="ARBA" id="ARBA00022989"/>
    </source>
</evidence>
<reference evidence="11 12" key="1">
    <citation type="submission" date="2023-11" db="EMBL/GenBank/DDBJ databases">
        <title>Genome sequence of Microbacterium rhizosphaerae KACC 19337.</title>
        <authorList>
            <person name="Choi H."/>
            <person name="Kim S."/>
            <person name="Kim Y."/>
            <person name="Kwon S.-W."/>
            <person name="Heo J."/>
        </authorList>
    </citation>
    <scope>NUCLEOTIDE SEQUENCE [LARGE SCALE GENOMIC DNA]</scope>
    <source>
        <strain evidence="11 12">KACC 19337</strain>
    </source>
</reference>
<keyword evidence="3 9" id="KW-0812">Transmembrane</keyword>
<sequence length="261" mass="28153">MDERTWHTHTEMPLTVASLIYLVAYSWRVIADLTGTPFVVATVVILVTWAMFIADYLVRLFLAKERARWFRKHLAALAFALIPVLRLVGLLRVLTRFPGMRTTAGNVLRTQLLVYGAGASAVLIYIASLAVLEAERPASGANITTFDVALWWSVVTVTTTGYGDYTPITSAGRWVAVGLMLGGVALAGVITATLASWVFDRASRNNEEAEPATRAQLRILTEKVDALAARGGRTTGPDDGDRAPGDARAADSDDADSDDGT</sequence>
<feature type="compositionally biased region" description="Basic and acidic residues" evidence="8">
    <location>
        <begin position="239"/>
        <end position="251"/>
    </location>
</feature>
<feature type="region of interest" description="Disordered" evidence="8">
    <location>
        <begin position="228"/>
        <end position="261"/>
    </location>
</feature>
<proteinExistence type="predicted"/>
<feature type="domain" description="Potassium channel" evidence="10">
    <location>
        <begin position="131"/>
        <end position="199"/>
    </location>
</feature>
<feature type="transmembrane region" description="Helical" evidence="9">
    <location>
        <begin position="74"/>
        <end position="93"/>
    </location>
</feature>
<evidence type="ECO:0000256" key="7">
    <source>
        <dbReference type="ARBA" id="ARBA00023303"/>
    </source>
</evidence>
<keyword evidence="7 11" id="KW-0407">Ion channel</keyword>
<feature type="transmembrane region" description="Helical" evidence="9">
    <location>
        <begin position="37"/>
        <end position="62"/>
    </location>
</feature>
<feature type="transmembrane region" description="Helical" evidence="9">
    <location>
        <begin position="12"/>
        <end position="31"/>
    </location>
</feature>
<dbReference type="GO" id="GO:0034220">
    <property type="term" value="P:monoatomic ion transmembrane transport"/>
    <property type="evidence" value="ECO:0007669"/>
    <property type="project" value="UniProtKB-KW"/>
</dbReference>
<evidence type="ECO:0000256" key="6">
    <source>
        <dbReference type="ARBA" id="ARBA00023136"/>
    </source>
</evidence>
<dbReference type="PANTHER" id="PTHR11537">
    <property type="entry name" value="VOLTAGE-GATED POTASSIUM CHANNEL"/>
    <property type="match status" value="1"/>
</dbReference>
<evidence type="ECO:0000313" key="11">
    <source>
        <dbReference type="EMBL" id="WPR90143.1"/>
    </source>
</evidence>
<dbReference type="Pfam" id="PF07885">
    <property type="entry name" value="Ion_trans_2"/>
    <property type="match status" value="1"/>
</dbReference>
<dbReference type="PANTHER" id="PTHR11537:SF254">
    <property type="entry name" value="POTASSIUM VOLTAGE-GATED CHANNEL PROTEIN SHAB"/>
    <property type="match status" value="1"/>
</dbReference>
<keyword evidence="5" id="KW-0406">Ion transport</keyword>
<dbReference type="InterPro" id="IPR027359">
    <property type="entry name" value="Volt_channel_dom_sf"/>
</dbReference>
<protein>
    <submittedName>
        <fullName evidence="11">Potassium channel family protein</fullName>
    </submittedName>
</protein>
<keyword evidence="2" id="KW-0813">Transport</keyword>
<name>A0ABZ0SM03_9MICO</name>